<dbReference type="InterPro" id="IPR007213">
    <property type="entry name" value="Ppm1/Ppm2/Tcmp"/>
</dbReference>
<dbReference type="GO" id="GO:0016747">
    <property type="term" value="F:acyltransferase activity, transferring groups other than amino-acyl groups"/>
    <property type="evidence" value="ECO:0007669"/>
    <property type="project" value="InterPro"/>
</dbReference>
<evidence type="ECO:0000256" key="1">
    <source>
        <dbReference type="ARBA" id="ARBA00000724"/>
    </source>
</evidence>
<feature type="domain" description="N-acetyltransferase" evidence="8">
    <location>
        <begin position="344"/>
        <end position="512"/>
    </location>
</feature>
<evidence type="ECO:0000256" key="3">
    <source>
        <dbReference type="ARBA" id="ARBA00012834"/>
    </source>
</evidence>
<sequence length="512" mass="57679">MAPTTSDHNVTETAFDAVKCKLSAVTLGYFEDPFLTHFVAKPTRRIPLIHRGYYLRHVAISDCVNRFLDASSDSPSVQIVSLGAGFDTLFFRLMQQHKTKLRFVEVDCEEIVRAKTEILRDSNRFATLLPLGVATESPSAAFECRVPSQASEYTLVSCDLGDLSRLEVSLAAARIDFSMPTLIIAECVVSYLEPTRGSALLEWLATRFHNATAVMYDPVSLNDTFGQTQQSYFAVKGCELRGVRAFQTPYDHIQRLMRQCKWTSCRLVDMNTVFDVGTTREEKRRIQSLEVFDEYADWVLCNAHYAMYIAVSRSQSSISAHWSDRFCEAHGTFASVVPSPGAPLLVRTFQPQDLEAVQKLFQSTHLEYSCKAVKRFVQNRVRSGDLADVNAAFLVEPRSHFWVVESDAQEIIGCIGLKPRSASEGATDSTLKTAELCRLSVHKNWRRRGVASLLVNTLEQFARVNRYNGIYLETIESMKSAQQFYAARGYEEAAQRVKFSTFTLVSFSKQLA</sequence>
<dbReference type="InterPro" id="IPR029063">
    <property type="entry name" value="SAM-dependent_MTases_sf"/>
</dbReference>
<dbReference type="OrthoDB" id="203237at2759"/>
<evidence type="ECO:0000256" key="7">
    <source>
        <dbReference type="ARBA" id="ARBA00032526"/>
    </source>
</evidence>
<name>A0A8K1CJ99_PYTOL</name>
<dbReference type="Gene3D" id="3.40.630.30">
    <property type="match status" value="1"/>
</dbReference>
<dbReference type="InterPro" id="IPR000182">
    <property type="entry name" value="GNAT_dom"/>
</dbReference>
<keyword evidence="5" id="KW-0808">Transferase</keyword>
<reference evidence="9" key="1">
    <citation type="submission" date="2019-03" db="EMBL/GenBank/DDBJ databases">
        <title>Long read genome sequence of the mycoparasitic Pythium oligandrum ATCC 38472 isolated from sugarbeet rhizosphere.</title>
        <authorList>
            <person name="Gaulin E."/>
        </authorList>
    </citation>
    <scope>NUCLEOTIDE SEQUENCE</scope>
    <source>
        <strain evidence="9">ATCC 38472_TT</strain>
    </source>
</reference>
<evidence type="ECO:0000256" key="4">
    <source>
        <dbReference type="ARBA" id="ARBA00022603"/>
    </source>
</evidence>
<dbReference type="EC" id="2.1.1.233" evidence="3"/>
<protein>
    <recommendedName>
        <fullName evidence="3">[phosphatase 2A protein]-leucine-carboxy methyltransferase</fullName>
        <ecNumber evidence="3">2.1.1.233</ecNumber>
    </recommendedName>
    <alternativeName>
        <fullName evidence="7">[Phosphatase 2A protein]-leucine-carboxy methyltransferase 1</fullName>
    </alternativeName>
</protein>
<comment type="catalytic activity">
    <reaction evidence="1">
        <text>[phosphatase 2A protein]-C-terminal L-leucine + S-adenosyl-L-methionine = [phosphatase 2A protein]-C-terminal L-leucine methyl ester + S-adenosyl-L-homocysteine</text>
        <dbReference type="Rhea" id="RHEA:48544"/>
        <dbReference type="Rhea" id="RHEA-COMP:12134"/>
        <dbReference type="Rhea" id="RHEA-COMP:12135"/>
        <dbReference type="ChEBI" id="CHEBI:57856"/>
        <dbReference type="ChEBI" id="CHEBI:59789"/>
        <dbReference type="ChEBI" id="CHEBI:90516"/>
        <dbReference type="ChEBI" id="CHEBI:90517"/>
        <dbReference type="EC" id="2.1.1.233"/>
    </reaction>
</comment>
<dbReference type="GO" id="GO:0032259">
    <property type="term" value="P:methylation"/>
    <property type="evidence" value="ECO:0007669"/>
    <property type="project" value="UniProtKB-KW"/>
</dbReference>
<dbReference type="Proteomes" id="UP000794436">
    <property type="component" value="Unassembled WGS sequence"/>
</dbReference>
<comment type="similarity">
    <text evidence="2">Belongs to the methyltransferase superfamily. LCMT family.</text>
</comment>
<evidence type="ECO:0000259" key="8">
    <source>
        <dbReference type="PROSITE" id="PS51186"/>
    </source>
</evidence>
<dbReference type="SUPFAM" id="SSF55729">
    <property type="entry name" value="Acyl-CoA N-acyltransferases (Nat)"/>
    <property type="match status" value="1"/>
</dbReference>
<dbReference type="InterPro" id="IPR016651">
    <property type="entry name" value="LCMT1"/>
</dbReference>
<dbReference type="PANTHER" id="PTHR13600">
    <property type="entry name" value="LEUCINE CARBOXYL METHYLTRANSFERASE"/>
    <property type="match status" value="1"/>
</dbReference>
<evidence type="ECO:0000313" key="9">
    <source>
        <dbReference type="EMBL" id="TMW63725.1"/>
    </source>
</evidence>
<dbReference type="PANTHER" id="PTHR13600:SF21">
    <property type="entry name" value="LEUCINE CARBOXYL METHYLTRANSFERASE 1"/>
    <property type="match status" value="1"/>
</dbReference>
<dbReference type="CDD" id="cd04301">
    <property type="entry name" value="NAT_SF"/>
    <property type="match status" value="1"/>
</dbReference>
<dbReference type="Pfam" id="PF00583">
    <property type="entry name" value="Acetyltransf_1"/>
    <property type="match status" value="1"/>
</dbReference>
<proteinExistence type="inferred from homology"/>
<dbReference type="InterPro" id="IPR016181">
    <property type="entry name" value="Acyl_CoA_acyltransferase"/>
</dbReference>
<dbReference type="EMBL" id="SPLM01000072">
    <property type="protein sequence ID" value="TMW63725.1"/>
    <property type="molecule type" value="Genomic_DNA"/>
</dbReference>
<dbReference type="AlphaFoldDB" id="A0A8K1CJ99"/>
<accession>A0A8K1CJ99</accession>
<comment type="caution">
    <text evidence="9">The sequence shown here is derived from an EMBL/GenBank/DDBJ whole genome shotgun (WGS) entry which is preliminary data.</text>
</comment>
<evidence type="ECO:0000313" key="10">
    <source>
        <dbReference type="Proteomes" id="UP000794436"/>
    </source>
</evidence>
<dbReference type="SUPFAM" id="SSF53335">
    <property type="entry name" value="S-adenosyl-L-methionine-dependent methyltransferases"/>
    <property type="match status" value="1"/>
</dbReference>
<dbReference type="Pfam" id="PF04072">
    <property type="entry name" value="LCM"/>
    <property type="match status" value="1"/>
</dbReference>
<dbReference type="PROSITE" id="PS51186">
    <property type="entry name" value="GNAT"/>
    <property type="match status" value="1"/>
</dbReference>
<dbReference type="Gene3D" id="3.40.50.150">
    <property type="entry name" value="Vaccinia Virus protein VP39"/>
    <property type="match status" value="1"/>
</dbReference>
<organism evidence="9 10">
    <name type="scientific">Pythium oligandrum</name>
    <name type="common">Mycoparasitic fungus</name>
    <dbReference type="NCBI Taxonomy" id="41045"/>
    <lineage>
        <taxon>Eukaryota</taxon>
        <taxon>Sar</taxon>
        <taxon>Stramenopiles</taxon>
        <taxon>Oomycota</taxon>
        <taxon>Peronosporomycetes</taxon>
        <taxon>Pythiales</taxon>
        <taxon>Pythiaceae</taxon>
        <taxon>Pythium</taxon>
    </lineage>
</organism>
<evidence type="ECO:0000256" key="6">
    <source>
        <dbReference type="ARBA" id="ARBA00022691"/>
    </source>
</evidence>
<keyword evidence="6" id="KW-0949">S-adenosyl-L-methionine</keyword>
<evidence type="ECO:0000256" key="5">
    <source>
        <dbReference type="ARBA" id="ARBA00022679"/>
    </source>
</evidence>
<keyword evidence="10" id="KW-1185">Reference proteome</keyword>
<dbReference type="GO" id="GO:0018423">
    <property type="term" value="F:protein C-terminal leucine carboxyl O-methyltransferase activity"/>
    <property type="evidence" value="ECO:0007669"/>
    <property type="project" value="UniProtKB-EC"/>
</dbReference>
<evidence type="ECO:0000256" key="2">
    <source>
        <dbReference type="ARBA" id="ARBA00010703"/>
    </source>
</evidence>
<keyword evidence="4" id="KW-0489">Methyltransferase</keyword>
<gene>
    <name evidence="9" type="ORF">Poli38472_002666</name>
</gene>